<dbReference type="PANTHER" id="PTHR43791">
    <property type="entry name" value="PERMEASE-RELATED"/>
    <property type="match status" value="1"/>
</dbReference>
<feature type="domain" description="Major facilitator superfamily (MFS) profile" evidence="7">
    <location>
        <begin position="50"/>
        <end position="465"/>
    </location>
</feature>
<dbReference type="PROSITE" id="PS50850">
    <property type="entry name" value="MFS"/>
    <property type="match status" value="1"/>
</dbReference>
<evidence type="ECO:0000313" key="8">
    <source>
        <dbReference type="EMBL" id="KAK4502114.1"/>
    </source>
</evidence>
<dbReference type="Gene3D" id="1.20.1250.20">
    <property type="entry name" value="MFS general substrate transporter like domains"/>
    <property type="match status" value="2"/>
</dbReference>
<sequence length="487" mass="54689">MAQEEVKKGESCELREFGQSTNTLNATIDVDDETFRRHSRSLVRKLDCTMMPCIWILYMFNYLDRNNISQAKLDSFEKDLGMHDDQFNTAISILNVGYILMQLPSNMILTRVRPSLYLPFWVCVWSVLSGCTAAARNFDDLIAIRFLLGIAEAPFFPGVVFLLSSWYTKRELAFRTAILYSGLILATAFSGLIAAGVFANLDGSLGIAGWRWLFIIDGSLSFFFGILAVFLLPDFPDKSSGLGRWLITEDEKRVAILRLQRDRVSVPEESHSAWYGLKLAVMDYRMWIFVLMLTANHSAYGFNYFYPTIAKGLNLGSTTITLVLTAPPYILATCVSFAVALSSDKLGERGWHISIPMAVAVVGFIISVATLNIAARYFASFLFISGCFSTNAAVFSWASSTLNQSPEKKASAIALINLLAQLGNIWSPYFFRTQDAPRYVLAMILMMAFALISIGTCMAMKWSLRRQNAKLLAEYEEREERPILFTL</sequence>
<evidence type="ECO:0000256" key="4">
    <source>
        <dbReference type="ARBA" id="ARBA00022989"/>
    </source>
</evidence>
<keyword evidence="2" id="KW-0813">Transport</keyword>
<keyword evidence="9" id="KW-1185">Reference proteome</keyword>
<feature type="transmembrane region" description="Helical" evidence="6">
    <location>
        <begin position="377"/>
        <end position="398"/>
    </location>
</feature>
<dbReference type="Proteomes" id="UP001305779">
    <property type="component" value="Unassembled WGS sequence"/>
</dbReference>
<reference evidence="8 9" key="1">
    <citation type="journal article" date="2023" name="G3 (Bethesda)">
        <title>A chromosome-level genome assembly of Zasmidium syzygii isolated from banana leaves.</title>
        <authorList>
            <person name="van Westerhoven A.C."/>
            <person name="Mehrabi R."/>
            <person name="Talebi R."/>
            <person name="Steentjes M.B.F."/>
            <person name="Corcolon B."/>
            <person name="Chong P.A."/>
            <person name="Kema G.H.J."/>
            <person name="Seidl M.F."/>
        </authorList>
    </citation>
    <scope>NUCLEOTIDE SEQUENCE [LARGE SCALE GENOMIC DNA]</scope>
    <source>
        <strain evidence="8 9">P124</strain>
    </source>
</reference>
<feature type="transmembrane region" description="Helical" evidence="6">
    <location>
        <begin position="116"/>
        <end position="135"/>
    </location>
</feature>
<dbReference type="EMBL" id="JAXOVC010000004">
    <property type="protein sequence ID" value="KAK4502114.1"/>
    <property type="molecule type" value="Genomic_DNA"/>
</dbReference>
<gene>
    <name evidence="8" type="ORF">PRZ48_005537</name>
</gene>
<proteinExistence type="predicted"/>
<feature type="transmembrane region" description="Helical" evidence="6">
    <location>
        <begin position="286"/>
        <end position="306"/>
    </location>
</feature>
<comment type="caution">
    <text evidence="8">The sequence shown here is derived from an EMBL/GenBank/DDBJ whole genome shotgun (WGS) entry which is preliminary data.</text>
</comment>
<evidence type="ECO:0000256" key="5">
    <source>
        <dbReference type="ARBA" id="ARBA00023136"/>
    </source>
</evidence>
<keyword evidence="4 6" id="KW-1133">Transmembrane helix</keyword>
<feature type="transmembrane region" description="Helical" evidence="6">
    <location>
        <begin position="141"/>
        <end position="165"/>
    </location>
</feature>
<protein>
    <recommendedName>
        <fullName evidence="7">Major facilitator superfamily (MFS) profile domain-containing protein</fullName>
    </recommendedName>
</protein>
<feature type="transmembrane region" description="Helical" evidence="6">
    <location>
        <begin position="439"/>
        <end position="460"/>
    </location>
</feature>
<feature type="transmembrane region" description="Helical" evidence="6">
    <location>
        <begin position="210"/>
        <end position="232"/>
    </location>
</feature>
<dbReference type="InterPro" id="IPR036259">
    <property type="entry name" value="MFS_trans_sf"/>
</dbReference>
<evidence type="ECO:0000256" key="3">
    <source>
        <dbReference type="ARBA" id="ARBA00022692"/>
    </source>
</evidence>
<evidence type="ECO:0000313" key="9">
    <source>
        <dbReference type="Proteomes" id="UP001305779"/>
    </source>
</evidence>
<feature type="transmembrane region" description="Helical" evidence="6">
    <location>
        <begin position="318"/>
        <end position="341"/>
    </location>
</feature>
<dbReference type="PANTHER" id="PTHR43791:SF62">
    <property type="entry name" value="MAJOR FACILITATOR SUPERFAMILY (MFS) PROFILE DOMAIN-CONTAINING PROTEIN"/>
    <property type="match status" value="1"/>
</dbReference>
<comment type="subcellular location">
    <subcellularLocation>
        <location evidence="1">Membrane</location>
        <topology evidence="1">Multi-pass membrane protein</topology>
    </subcellularLocation>
</comment>
<evidence type="ECO:0000256" key="2">
    <source>
        <dbReference type="ARBA" id="ARBA00022448"/>
    </source>
</evidence>
<dbReference type="SUPFAM" id="SSF103473">
    <property type="entry name" value="MFS general substrate transporter"/>
    <property type="match status" value="1"/>
</dbReference>
<feature type="transmembrane region" description="Helical" evidence="6">
    <location>
        <begin position="410"/>
        <end position="427"/>
    </location>
</feature>
<dbReference type="Pfam" id="PF07690">
    <property type="entry name" value="MFS_1"/>
    <property type="match status" value="1"/>
</dbReference>
<name>A0ABR0EKL8_ZASCE</name>
<feature type="transmembrane region" description="Helical" evidence="6">
    <location>
        <begin position="353"/>
        <end position="371"/>
    </location>
</feature>
<dbReference type="InterPro" id="IPR011701">
    <property type="entry name" value="MFS"/>
</dbReference>
<dbReference type="InterPro" id="IPR020846">
    <property type="entry name" value="MFS_dom"/>
</dbReference>
<evidence type="ECO:0000256" key="6">
    <source>
        <dbReference type="SAM" id="Phobius"/>
    </source>
</evidence>
<feature type="transmembrane region" description="Helical" evidence="6">
    <location>
        <begin position="177"/>
        <end position="198"/>
    </location>
</feature>
<keyword evidence="5 6" id="KW-0472">Membrane</keyword>
<accession>A0ABR0EKL8</accession>
<keyword evidence="3 6" id="KW-0812">Transmembrane</keyword>
<organism evidence="8 9">
    <name type="scientific">Zasmidium cellare</name>
    <name type="common">Wine cellar mold</name>
    <name type="synonym">Racodium cellare</name>
    <dbReference type="NCBI Taxonomy" id="395010"/>
    <lineage>
        <taxon>Eukaryota</taxon>
        <taxon>Fungi</taxon>
        <taxon>Dikarya</taxon>
        <taxon>Ascomycota</taxon>
        <taxon>Pezizomycotina</taxon>
        <taxon>Dothideomycetes</taxon>
        <taxon>Dothideomycetidae</taxon>
        <taxon>Mycosphaerellales</taxon>
        <taxon>Mycosphaerellaceae</taxon>
        <taxon>Zasmidium</taxon>
    </lineage>
</organism>
<evidence type="ECO:0000256" key="1">
    <source>
        <dbReference type="ARBA" id="ARBA00004141"/>
    </source>
</evidence>
<evidence type="ECO:0000259" key="7">
    <source>
        <dbReference type="PROSITE" id="PS50850"/>
    </source>
</evidence>